<keyword evidence="3" id="KW-1185">Reference proteome</keyword>
<feature type="compositionally biased region" description="Low complexity" evidence="1">
    <location>
        <begin position="1"/>
        <end position="22"/>
    </location>
</feature>
<dbReference type="EMBL" id="BAAAUG010000006">
    <property type="protein sequence ID" value="GAA3080447.1"/>
    <property type="molecule type" value="Genomic_DNA"/>
</dbReference>
<sequence length="76" mass="7873">MGSESEQPESSTAPAAPAAPVSRLLRRGPERACEGVGYDGTADVLGRKARKAGSQMVGEAGREPGDHRTFGLPSYS</sequence>
<accession>A0ABP6M8Y8</accession>
<organism evidence="2 3">
    <name type="scientific">Streptomyces rectiviolaceus</name>
    <dbReference type="NCBI Taxonomy" id="332591"/>
    <lineage>
        <taxon>Bacteria</taxon>
        <taxon>Bacillati</taxon>
        <taxon>Actinomycetota</taxon>
        <taxon>Actinomycetes</taxon>
        <taxon>Kitasatosporales</taxon>
        <taxon>Streptomycetaceae</taxon>
        <taxon>Streptomyces</taxon>
    </lineage>
</organism>
<dbReference type="Proteomes" id="UP001501637">
    <property type="component" value="Unassembled WGS sequence"/>
</dbReference>
<feature type="region of interest" description="Disordered" evidence="1">
    <location>
        <begin position="1"/>
        <end position="23"/>
    </location>
</feature>
<proteinExistence type="predicted"/>
<evidence type="ECO:0000313" key="2">
    <source>
        <dbReference type="EMBL" id="GAA3080447.1"/>
    </source>
</evidence>
<protein>
    <submittedName>
        <fullName evidence="2">Uncharacterized protein</fullName>
    </submittedName>
</protein>
<comment type="caution">
    <text evidence="2">The sequence shown here is derived from an EMBL/GenBank/DDBJ whole genome shotgun (WGS) entry which is preliminary data.</text>
</comment>
<reference evidence="3" key="1">
    <citation type="journal article" date="2019" name="Int. J. Syst. Evol. Microbiol.">
        <title>The Global Catalogue of Microorganisms (GCM) 10K type strain sequencing project: providing services to taxonomists for standard genome sequencing and annotation.</title>
        <authorList>
            <consortium name="The Broad Institute Genomics Platform"/>
            <consortium name="The Broad Institute Genome Sequencing Center for Infectious Disease"/>
            <person name="Wu L."/>
            <person name="Ma J."/>
        </authorList>
    </citation>
    <scope>NUCLEOTIDE SEQUENCE [LARGE SCALE GENOMIC DNA]</scope>
    <source>
        <strain evidence="3">JCM 9092</strain>
    </source>
</reference>
<gene>
    <name evidence="2" type="ORF">GCM10010449_00660</name>
</gene>
<feature type="region of interest" description="Disordered" evidence="1">
    <location>
        <begin position="53"/>
        <end position="76"/>
    </location>
</feature>
<feature type="compositionally biased region" description="Basic and acidic residues" evidence="1">
    <location>
        <begin position="60"/>
        <end position="69"/>
    </location>
</feature>
<name>A0ABP6M8Y8_9ACTN</name>
<evidence type="ECO:0000256" key="1">
    <source>
        <dbReference type="SAM" id="MobiDB-lite"/>
    </source>
</evidence>
<evidence type="ECO:0000313" key="3">
    <source>
        <dbReference type="Proteomes" id="UP001501637"/>
    </source>
</evidence>